<evidence type="ECO:0000313" key="3">
    <source>
        <dbReference type="EMBL" id="CAF4411498.1"/>
    </source>
</evidence>
<accession>A0A815WPU3</accession>
<dbReference type="GO" id="GO:0006139">
    <property type="term" value="P:nucleobase-containing compound metabolic process"/>
    <property type="evidence" value="ECO:0007669"/>
    <property type="project" value="InterPro"/>
</dbReference>
<evidence type="ECO:0000313" key="2">
    <source>
        <dbReference type="EMBL" id="CAF1550520.1"/>
    </source>
</evidence>
<dbReference type="GO" id="GO:0008408">
    <property type="term" value="F:3'-5' exonuclease activity"/>
    <property type="evidence" value="ECO:0007669"/>
    <property type="project" value="InterPro"/>
</dbReference>
<dbReference type="Proteomes" id="UP000681722">
    <property type="component" value="Unassembled WGS sequence"/>
</dbReference>
<dbReference type="EMBL" id="CAJNOQ010027052">
    <property type="protein sequence ID" value="CAF1550520.1"/>
    <property type="molecule type" value="Genomic_DNA"/>
</dbReference>
<comment type="caution">
    <text evidence="2">The sequence shown here is derived from an EMBL/GenBank/DDBJ whole genome shotgun (WGS) entry which is preliminary data.</text>
</comment>
<keyword evidence="4" id="KW-1185">Reference proteome</keyword>
<dbReference type="InterPro" id="IPR012337">
    <property type="entry name" value="RNaseH-like_sf"/>
</dbReference>
<feature type="domain" description="3'-5' exonuclease" evidence="1">
    <location>
        <begin position="7"/>
        <end position="125"/>
    </location>
</feature>
<dbReference type="SUPFAM" id="SSF53098">
    <property type="entry name" value="Ribonuclease H-like"/>
    <property type="match status" value="1"/>
</dbReference>
<dbReference type="Pfam" id="PF01612">
    <property type="entry name" value="DNA_pol_A_exo1"/>
    <property type="match status" value="1"/>
</dbReference>
<feature type="non-terminal residue" evidence="2">
    <location>
        <position position="1"/>
    </location>
</feature>
<evidence type="ECO:0000313" key="4">
    <source>
        <dbReference type="Proteomes" id="UP000663829"/>
    </source>
</evidence>
<organism evidence="2 4">
    <name type="scientific">Didymodactylos carnosus</name>
    <dbReference type="NCBI Taxonomy" id="1234261"/>
    <lineage>
        <taxon>Eukaryota</taxon>
        <taxon>Metazoa</taxon>
        <taxon>Spiralia</taxon>
        <taxon>Gnathifera</taxon>
        <taxon>Rotifera</taxon>
        <taxon>Eurotatoria</taxon>
        <taxon>Bdelloidea</taxon>
        <taxon>Philodinida</taxon>
        <taxon>Philodinidae</taxon>
        <taxon>Didymodactylos</taxon>
    </lineage>
</organism>
<name>A0A815WPU3_9BILA</name>
<evidence type="ECO:0000259" key="1">
    <source>
        <dbReference type="Pfam" id="PF01612"/>
    </source>
</evidence>
<protein>
    <recommendedName>
        <fullName evidence="1">3'-5' exonuclease domain-containing protein</fullName>
    </recommendedName>
</protein>
<proteinExistence type="predicted"/>
<dbReference type="AlphaFoldDB" id="A0A815WPU3"/>
<dbReference type="Proteomes" id="UP000663829">
    <property type="component" value="Unassembled WGS sequence"/>
</dbReference>
<gene>
    <name evidence="2" type="ORF">GPM918_LOCUS39179</name>
    <name evidence="3" type="ORF">SRO942_LOCUS40034</name>
</gene>
<sequence length="323" mass="38160">RAAPKEAIKLIIMVFNNDSIKVSHDLSNDIGRLLSLDQQLECGIKSCNVIELSHLFYEYYDNAEGNRNKDKIAGLRWMMNQCFHLDMDKTWSVCDWAQFPLSTAKLSYACNDVTSMMKIYRFLNRHYMNDNNGSSYEETITVSNNTSKFSFVECVMQARPHEDKINLRRNHEQEDHLRVKRAKQEEPKIIRKRFMAQRPHVVNGNIIKCKRILPQEQFEKNVQRYRLSNTLLIQFYVQDPYLANRFQEQITMITGEISKLCRTYGELQYDLDAYNNGQIFLFYGVFVDYDSVDKMILDNYYEKMTLYDIPLEISKVYNSIPDS</sequence>
<dbReference type="InterPro" id="IPR036397">
    <property type="entry name" value="RNaseH_sf"/>
</dbReference>
<reference evidence="2" key="1">
    <citation type="submission" date="2021-02" db="EMBL/GenBank/DDBJ databases">
        <authorList>
            <person name="Nowell W R."/>
        </authorList>
    </citation>
    <scope>NUCLEOTIDE SEQUENCE</scope>
</reference>
<dbReference type="Gene3D" id="3.30.420.10">
    <property type="entry name" value="Ribonuclease H-like superfamily/Ribonuclease H"/>
    <property type="match status" value="1"/>
</dbReference>
<dbReference type="GO" id="GO:0003676">
    <property type="term" value="F:nucleic acid binding"/>
    <property type="evidence" value="ECO:0007669"/>
    <property type="project" value="InterPro"/>
</dbReference>
<dbReference type="EMBL" id="CAJOBC010092727">
    <property type="protein sequence ID" value="CAF4411498.1"/>
    <property type="molecule type" value="Genomic_DNA"/>
</dbReference>
<dbReference type="InterPro" id="IPR002562">
    <property type="entry name" value="3'-5'_exonuclease_dom"/>
</dbReference>